<organism evidence="2 3">
    <name type="scientific">Chlorella vulgaris</name>
    <name type="common">Green alga</name>
    <dbReference type="NCBI Taxonomy" id="3077"/>
    <lineage>
        <taxon>Eukaryota</taxon>
        <taxon>Viridiplantae</taxon>
        <taxon>Chlorophyta</taxon>
        <taxon>core chlorophytes</taxon>
        <taxon>Trebouxiophyceae</taxon>
        <taxon>Chlorellales</taxon>
        <taxon>Chlorellaceae</taxon>
        <taxon>Chlorella clade</taxon>
        <taxon>Chlorella</taxon>
    </lineage>
</organism>
<accession>A0A9D4YVE7</accession>
<name>A0A9D4YVE7_CHLVU</name>
<evidence type="ECO:0000256" key="1">
    <source>
        <dbReference type="SAM" id="SignalP"/>
    </source>
</evidence>
<dbReference type="AlphaFoldDB" id="A0A9D4YVE7"/>
<feature type="chain" id="PRO_5038476545" evidence="1">
    <location>
        <begin position="19"/>
        <end position="208"/>
    </location>
</feature>
<reference evidence="2" key="2">
    <citation type="submission" date="2020-11" db="EMBL/GenBank/DDBJ databases">
        <authorList>
            <person name="Cecchin M."/>
            <person name="Marcolungo L."/>
            <person name="Rossato M."/>
            <person name="Girolomoni L."/>
            <person name="Cosentino E."/>
            <person name="Cuine S."/>
            <person name="Li-Beisson Y."/>
            <person name="Delledonne M."/>
            <person name="Ballottari M."/>
        </authorList>
    </citation>
    <scope>NUCLEOTIDE SEQUENCE</scope>
    <source>
        <strain evidence="2">211/11P</strain>
        <tissue evidence="2">Whole cell</tissue>
    </source>
</reference>
<comment type="caution">
    <text evidence="2">The sequence shown here is derived from an EMBL/GenBank/DDBJ whole genome shotgun (WGS) entry which is preliminary data.</text>
</comment>
<evidence type="ECO:0000313" key="2">
    <source>
        <dbReference type="EMBL" id="KAI3428426.1"/>
    </source>
</evidence>
<feature type="signal peptide" evidence="1">
    <location>
        <begin position="1"/>
        <end position="18"/>
    </location>
</feature>
<gene>
    <name evidence="2" type="ORF">D9Q98_007253</name>
</gene>
<keyword evidence="1" id="KW-0732">Signal</keyword>
<protein>
    <submittedName>
        <fullName evidence="2">Uncharacterized protein</fullName>
    </submittedName>
</protein>
<dbReference type="EMBL" id="SIDB01000009">
    <property type="protein sequence ID" value="KAI3428426.1"/>
    <property type="molecule type" value="Genomic_DNA"/>
</dbReference>
<sequence>MPLLAAVILLLFSALAAGQSGPVDNVEHIATVHGLRDPAVDATFADQVDLSDAQSLCSDYLTANNANMEVCAEEVQAMSSRATGECPETCMVFLMDMPMECQAAVVAILPQTVGTLNLSESLLWVDLKCGSGFSSATGTGALAPILSPVEAPAEQPAAAAQGDDAGPDVGGALTGGGALPVPTAAAASLRCGIAALATAAAAAAVAFL</sequence>
<reference evidence="2" key="1">
    <citation type="journal article" date="2019" name="Plant J.">
        <title>Chlorella vulgaris genome assembly and annotation reveals the molecular basis for metabolic acclimation to high light conditions.</title>
        <authorList>
            <person name="Cecchin M."/>
            <person name="Marcolungo L."/>
            <person name="Rossato M."/>
            <person name="Girolomoni L."/>
            <person name="Cosentino E."/>
            <person name="Cuine S."/>
            <person name="Li-Beisson Y."/>
            <person name="Delledonne M."/>
            <person name="Ballottari M."/>
        </authorList>
    </citation>
    <scope>NUCLEOTIDE SEQUENCE</scope>
    <source>
        <strain evidence="2">211/11P</strain>
    </source>
</reference>
<proteinExistence type="predicted"/>
<dbReference type="Proteomes" id="UP001055712">
    <property type="component" value="Unassembled WGS sequence"/>
</dbReference>
<evidence type="ECO:0000313" key="3">
    <source>
        <dbReference type="Proteomes" id="UP001055712"/>
    </source>
</evidence>
<keyword evidence="3" id="KW-1185">Reference proteome</keyword>